<evidence type="ECO:0000256" key="4">
    <source>
        <dbReference type="ARBA" id="ARBA00023315"/>
    </source>
</evidence>
<comment type="catalytic activity">
    <reaction evidence="5">
        <text>a very-long-chain acyl-CoA + malonyl-CoA + H(+) = a very-long-chain 3-oxoacyl-CoA + CO2 + CoA</text>
        <dbReference type="Rhea" id="RHEA:32727"/>
        <dbReference type="ChEBI" id="CHEBI:15378"/>
        <dbReference type="ChEBI" id="CHEBI:16526"/>
        <dbReference type="ChEBI" id="CHEBI:57287"/>
        <dbReference type="ChEBI" id="CHEBI:57384"/>
        <dbReference type="ChEBI" id="CHEBI:90725"/>
        <dbReference type="ChEBI" id="CHEBI:90736"/>
        <dbReference type="EC" id="2.3.1.199"/>
    </reaction>
</comment>
<evidence type="ECO:0000313" key="11">
    <source>
        <dbReference type="Proteomes" id="UP000035740"/>
    </source>
</evidence>
<evidence type="ECO:0000256" key="5">
    <source>
        <dbReference type="ARBA" id="ARBA00047375"/>
    </source>
</evidence>
<dbReference type="InterPro" id="IPR012392">
    <property type="entry name" value="3-ktacl-CoA_syn"/>
</dbReference>
<dbReference type="PANTHER" id="PTHR31561">
    <property type="entry name" value="3-KETOACYL-COA SYNTHASE"/>
    <property type="match status" value="1"/>
</dbReference>
<dbReference type="Pfam" id="PF08392">
    <property type="entry name" value="FAE1_CUT1_RppA"/>
    <property type="match status" value="1"/>
</dbReference>
<dbReference type="Pfam" id="PF08541">
    <property type="entry name" value="ACP_syn_III_C"/>
    <property type="match status" value="1"/>
</dbReference>
<feature type="transmembrane region" description="Helical" evidence="7">
    <location>
        <begin position="25"/>
        <end position="43"/>
    </location>
</feature>
<evidence type="ECO:0000256" key="3">
    <source>
        <dbReference type="ARBA" id="ARBA00022679"/>
    </source>
</evidence>
<keyword evidence="4 6" id="KW-0012">Acyltransferase</keyword>
<dbReference type="KEGG" id="bvg:104890324"/>
<name>A0A0J8CL73_BETVV</name>
<dbReference type="AlphaFoldDB" id="A0A0J8CL73"/>
<feature type="domain" description="FAE" evidence="8">
    <location>
        <begin position="43"/>
        <end position="332"/>
    </location>
</feature>
<dbReference type="eggNOG" id="ENOG502QQXN">
    <property type="taxonomic scope" value="Eukaryota"/>
</dbReference>
<evidence type="ECO:0000313" key="10">
    <source>
        <dbReference type="EMBL" id="KMT14232.1"/>
    </source>
</evidence>
<dbReference type="PIRSF" id="PIRSF036417">
    <property type="entry name" value="3-ktacl-CoA_syn"/>
    <property type="match status" value="1"/>
</dbReference>
<dbReference type="OrthoDB" id="329835at2759"/>
<evidence type="ECO:0000259" key="9">
    <source>
        <dbReference type="Pfam" id="PF08541"/>
    </source>
</evidence>
<keyword evidence="7" id="KW-0812">Transmembrane</keyword>
<dbReference type="InterPro" id="IPR013601">
    <property type="entry name" value="FAE1_typ3_polyketide_synth"/>
</dbReference>
<dbReference type="Proteomes" id="UP000035740">
    <property type="component" value="Chromosome 4"/>
</dbReference>
<evidence type="ECO:0000256" key="1">
    <source>
        <dbReference type="ARBA" id="ARBA00005194"/>
    </source>
</evidence>
<protein>
    <recommendedName>
        <fullName evidence="6">3-ketoacyl-CoA synthase</fullName>
        <ecNumber evidence="6">2.3.1.-</ecNumber>
    </recommendedName>
</protein>
<keyword evidence="11" id="KW-1185">Reference proteome</keyword>
<organism evidence="10 11">
    <name type="scientific">Beta vulgaris subsp. vulgaris</name>
    <name type="common">Beet</name>
    <dbReference type="NCBI Taxonomy" id="3555"/>
    <lineage>
        <taxon>Eukaryota</taxon>
        <taxon>Viridiplantae</taxon>
        <taxon>Streptophyta</taxon>
        <taxon>Embryophyta</taxon>
        <taxon>Tracheophyta</taxon>
        <taxon>Spermatophyta</taxon>
        <taxon>Magnoliopsida</taxon>
        <taxon>eudicotyledons</taxon>
        <taxon>Gunneridae</taxon>
        <taxon>Pentapetalae</taxon>
        <taxon>Caryophyllales</taxon>
        <taxon>Chenopodiaceae</taxon>
        <taxon>Betoideae</taxon>
        <taxon>Beta</taxon>
    </lineage>
</organism>
<feature type="domain" description="Beta-ketoacyl-[acyl-carrier-protein] synthase III C-terminal" evidence="9">
    <location>
        <begin position="351"/>
        <end position="432"/>
    </location>
</feature>
<reference evidence="10 11" key="1">
    <citation type="journal article" date="2014" name="Nature">
        <title>The genome of the recently domesticated crop plant sugar beet (Beta vulgaris).</title>
        <authorList>
            <person name="Dohm J.C."/>
            <person name="Minoche A.E."/>
            <person name="Holtgrawe D."/>
            <person name="Capella-Gutierrez S."/>
            <person name="Zakrzewski F."/>
            <person name="Tafer H."/>
            <person name="Rupp O."/>
            <person name="Sorensen T.R."/>
            <person name="Stracke R."/>
            <person name="Reinhardt R."/>
            <person name="Goesmann A."/>
            <person name="Kraft T."/>
            <person name="Schulz B."/>
            <person name="Stadler P.F."/>
            <person name="Schmidt T."/>
            <person name="Gabaldon T."/>
            <person name="Lehrach H."/>
            <person name="Weisshaar B."/>
            <person name="Himmelbauer H."/>
        </authorList>
    </citation>
    <scope>NUCLEOTIDE SEQUENCE [LARGE SCALE GENOMIC DNA]</scope>
    <source>
        <tissue evidence="10">Taproot</tissue>
    </source>
</reference>
<dbReference type="EC" id="2.3.1.-" evidence="6"/>
<accession>A0A0J8CL73</accession>
<comment type="similarity">
    <text evidence="2 6">Belongs to the thiolase-like superfamily. Chalcone/stilbene synthases family.</text>
</comment>
<dbReference type="Gene3D" id="3.40.47.10">
    <property type="match status" value="1"/>
</dbReference>
<dbReference type="GO" id="GO:0006633">
    <property type="term" value="P:fatty acid biosynthetic process"/>
    <property type="evidence" value="ECO:0007669"/>
    <property type="project" value="UniProtKB-UniPathway"/>
</dbReference>
<dbReference type="SUPFAM" id="SSF53901">
    <property type="entry name" value="Thiolase-like"/>
    <property type="match status" value="2"/>
</dbReference>
<dbReference type="UniPathway" id="UPA00094"/>
<dbReference type="GO" id="GO:0009922">
    <property type="term" value="F:fatty acid elongase activity"/>
    <property type="evidence" value="ECO:0007669"/>
    <property type="project" value="UniProtKB-EC"/>
</dbReference>
<dbReference type="InterPro" id="IPR016039">
    <property type="entry name" value="Thiolase-like"/>
</dbReference>
<keyword evidence="7" id="KW-0472">Membrane</keyword>
<keyword evidence="7" id="KW-1133">Transmembrane helix</keyword>
<keyword evidence="3 6" id="KW-0808">Transferase</keyword>
<comment type="pathway">
    <text evidence="1 6">Lipid metabolism; fatty acid biosynthesis.</text>
</comment>
<dbReference type="GO" id="GO:0016020">
    <property type="term" value="C:membrane"/>
    <property type="evidence" value="ECO:0007669"/>
    <property type="project" value="InterPro"/>
</dbReference>
<evidence type="ECO:0000256" key="6">
    <source>
        <dbReference type="PIRNR" id="PIRNR036417"/>
    </source>
</evidence>
<proteinExistence type="inferred from homology"/>
<dbReference type="Gramene" id="KMT14232">
    <property type="protein sequence ID" value="KMT14232"/>
    <property type="gene ID" value="BVRB_4g075910"/>
</dbReference>
<evidence type="ECO:0000256" key="2">
    <source>
        <dbReference type="ARBA" id="ARBA00005531"/>
    </source>
</evidence>
<evidence type="ECO:0000256" key="7">
    <source>
        <dbReference type="SAM" id="Phobius"/>
    </source>
</evidence>
<dbReference type="OMA" id="WKKIWPP"/>
<dbReference type="CDD" id="cd00831">
    <property type="entry name" value="CHS_like"/>
    <property type="match status" value="1"/>
</dbReference>
<dbReference type="EMBL" id="KQ090068">
    <property type="protein sequence ID" value="KMT14232.1"/>
    <property type="molecule type" value="Genomic_DNA"/>
</dbReference>
<gene>
    <name evidence="10" type="ORF">BVRB_4g075910</name>
</gene>
<evidence type="ECO:0000259" key="8">
    <source>
        <dbReference type="Pfam" id="PF08392"/>
    </source>
</evidence>
<dbReference type="InterPro" id="IPR013747">
    <property type="entry name" value="ACP_syn_III_C"/>
</dbReference>
<sequence length="463" mass="52193">MEALIQFDQDYSKYYTCIMEALNSLSYFQITISLLLIFAVIYITRRQSHVYLVDFSCFQAPAFHRISVGAFIEHSALREEEFNTTEVNEFEKKVIVRSGMGNETYCAEGSDFIPSDNSLKQAMIEVKLVLFTVVETLLKKHKINPKSIDILVTNCSINCPTPSLSSLVINKFGFRSNIRSFHLSGMGCSAGILAISLAKDLLKVHKNSLALVLSTETISSNVYLGKQKSMLLANCLFRIGGAGILLSNRKCDRKVAKYELQHIVRTHLGAKDDAYTCVFQKADEDGKVGVRLSRTVVHVAGEVLKTNLTTLGPLVLPYSEQIRFAVHFVWTKFWPRTKKQAPYVPNFKKAFDHFCIHAGGKAVVDAIKERLSLSEWDVEASKMTLYRYGNTSSSSTWYSLCYLEAKGRVKKGDKVFQICFGSGFKCNSAVWKRISKVVSKEVCNAWSDRINRYPVDVPEIIEH</sequence>